<dbReference type="InterPro" id="IPR053832">
    <property type="entry name" value="DUF6924"/>
</dbReference>
<evidence type="ECO:0000313" key="2">
    <source>
        <dbReference type="EMBL" id="PRY11512.1"/>
    </source>
</evidence>
<dbReference type="OrthoDB" id="7854965at2"/>
<dbReference type="EMBL" id="PVZF01000013">
    <property type="protein sequence ID" value="PRY11512.1"/>
    <property type="molecule type" value="Genomic_DNA"/>
</dbReference>
<dbReference type="Proteomes" id="UP000238083">
    <property type="component" value="Unassembled WGS sequence"/>
</dbReference>
<accession>A0A2T0QYQ5</accession>
<feature type="domain" description="DUF6924" evidence="1">
    <location>
        <begin position="19"/>
        <end position="141"/>
    </location>
</feature>
<organism evidence="2 3">
    <name type="scientific">Kineococcus rhizosphaerae</name>
    <dbReference type="NCBI Taxonomy" id="559628"/>
    <lineage>
        <taxon>Bacteria</taxon>
        <taxon>Bacillati</taxon>
        <taxon>Actinomycetota</taxon>
        <taxon>Actinomycetes</taxon>
        <taxon>Kineosporiales</taxon>
        <taxon>Kineosporiaceae</taxon>
        <taxon>Kineococcus</taxon>
    </lineage>
</organism>
<evidence type="ECO:0000259" key="1">
    <source>
        <dbReference type="Pfam" id="PF21962"/>
    </source>
</evidence>
<sequence length="143" mass="15537">MPALPWPPGPSSTEIGFQTLLVRTDFSRPQQWDTLLRALHTPSEEGFVAGFATIDDPQWRDATLEQLTADAPERALIIVADAVTLSSPELAALVIHLAGGSAQQLRVTPAGMWAVENNLFCSNRDWSDFTFAADADGIYRGPT</sequence>
<dbReference type="RefSeq" id="WP_106214496.1">
    <property type="nucleotide sequence ID" value="NZ_PVZF01000013.1"/>
</dbReference>
<proteinExistence type="predicted"/>
<dbReference type="AlphaFoldDB" id="A0A2T0QYQ5"/>
<gene>
    <name evidence="2" type="ORF">CLV37_113136</name>
</gene>
<reference evidence="2 3" key="1">
    <citation type="submission" date="2018-03" db="EMBL/GenBank/DDBJ databases">
        <title>Genomic Encyclopedia of Archaeal and Bacterial Type Strains, Phase II (KMG-II): from individual species to whole genera.</title>
        <authorList>
            <person name="Goeker M."/>
        </authorList>
    </citation>
    <scope>NUCLEOTIDE SEQUENCE [LARGE SCALE GENOMIC DNA]</scope>
    <source>
        <strain evidence="2 3">DSM 19711</strain>
    </source>
</reference>
<dbReference type="Pfam" id="PF21962">
    <property type="entry name" value="DUF6924"/>
    <property type="match status" value="1"/>
</dbReference>
<comment type="caution">
    <text evidence="2">The sequence shown here is derived from an EMBL/GenBank/DDBJ whole genome shotgun (WGS) entry which is preliminary data.</text>
</comment>
<keyword evidence="3" id="KW-1185">Reference proteome</keyword>
<protein>
    <recommendedName>
        <fullName evidence="1">DUF6924 domain-containing protein</fullName>
    </recommendedName>
</protein>
<evidence type="ECO:0000313" key="3">
    <source>
        <dbReference type="Proteomes" id="UP000238083"/>
    </source>
</evidence>
<name>A0A2T0QYQ5_9ACTN</name>